<dbReference type="EMBL" id="JBHSFY010000005">
    <property type="protein sequence ID" value="MFC4477415.1"/>
    <property type="molecule type" value="Genomic_DNA"/>
</dbReference>
<evidence type="ECO:0000313" key="2">
    <source>
        <dbReference type="Proteomes" id="UP001596003"/>
    </source>
</evidence>
<gene>
    <name evidence="1" type="ORF">ACFO3N_10115</name>
</gene>
<organism evidence="1 2">
    <name type="scientific">Flavobacterium chungangensis</name>
    <dbReference type="NCBI Taxonomy" id="2708132"/>
    <lineage>
        <taxon>Bacteria</taxon>
        <taxon>Pseudomonadati</taxon>
        <taxon>Bacteroidota</taxon>
        <taxon>Flavobacteriia</taxon>
        <taxon>Flavobacteriales</taxon>
        <taxon>Flavobacteriaceae</taxon>
        <taxon>Flavobacterium</taxon>
    </lineage>
</organism>
<comment type="caution">
    <text evidence="1">The sequence shown here is derived from an EMBL/GenBank/DDBJ whole genome shotgun (WGS) entry which is preliminary data.</text>
</comment>
<evidence type="ECO:0008006" key="3">
    <source>
        <dbReference type="Google" id="ProtNLM"/>
    </source>
</evidence>
<keyword evidence="2" id="KW-1185">Reference proteome</keyword>
<reference evidence="2" key="1">
    <citation type="journal article" date="2019" name="Int. J. Syst. Evol. Microbiol.">
        <title>The Global Catalogue of Microorganisms (GCM) 10K type strain sequencing project: providing services to taxonomists for standard genome sequencing and annotation.</title>
        <authorList>
            <consortium name="The Broad Institute Genomics Platform"/>
            <consortium name="The Broad Institute Genome Sequencing Center for Infectious Disease"/>
            <person name="Wu L."/>
            <person name="Ma J."/>
        </authorList>
    </citation>
    <scope>NUCLEOTIDE SEQUENCE [LARGE SCALE GENOMIC DNA]</scope>
    <source>
        <strain evidence="2">NBRC 103627</strain>
    </source>
</reference>
<dbReference type="Proteomes" id="UP001596003">
    <property type="component" value="Unassembled WGS sequence"/>
</dbReference>
<protein>
    <recommendedName>
        <fullName evidence="3">HK97 gp10 family phage protein</fullName>
    </recommendedName>
</protein>
<sequence>MLTDGELRQAYELLIRNVKLKAKQRLKAAGRGIWTGRMLEAIDMEIFQDSEGDLAIEVLGEHYQDYLDEGVNGVGFNKTKSGKLDKRFKANRSVVTGSPYSFRALKPPVDALAPWANSKGISVWAVQNSVYRRGIKPIKFFNEVLDKEMENFTDYIAEIQADNILNGFGDDEN</sequence>
<accession>A0ABV8ZE56</accession>
<name>A0ABV8ZE56_9FLAO</name>
<dbReference type="RefSeq" id="WP_379797400.1">
    <property type="nucleotide sequence ID" value="NZ_JBHSFY010000005.1"/>
</dbReference>
<proteinExistence type="predicted"/>
<evidence type="ECO:0000313" key="1">
    <source>
        <dbReference type="EMBL" id="MFC4477415.1"/>
    </source>
</evidence>